<dbReference type="Gene3D" id="3.90.550.10">
    <property type="entry name" value="Spore Coat Polysaccharide Biosynthesis Protein SpsA, Chain A"/>
    <property type="match status" value="1"/>
</dbReference>
<feature type="domain" description="Phospholipid/glycerol acyltransferase" evidence="4">
    <location>
        <begin position="402"/>
        <end position="524"/>
    </location>
</feature>
<dbReference type="PANTHER" id="PTHR13778:SF47">
    <property type="entry name" value="LIPOPOLYSACCHARIDE 1,3-GALACTOSYLTRANSFERASE"/>
    <property type="match status" value="1"/>
</dbReference>
<keyword evidence="3" id="KW-0479">Metal-binding</keyword>
<evidence type="ECO:0000256" key="2">
    <source>
        <dbReference type="ARBA" id="ARBA00022679"/>
    </source>
</evidence>
<evidence type="ECO:0000313" key="6">
    <source>
        <dbReference type="Proteomes" id="UP000628463"/>
    </source>
</evidence>
<name>A0ABR7FZ36_9FIRM</name>
<dbReference type="Pfam" id="PF01501">
    <property type="entry name" value="Glyco_transf_8"/>
    <property type="match status" value="1"/>
</dbReference>
<dbReference type="InterPro" id="IPR050748">
    <property type="entry name" value="Glycosyltrans_8_dom-fam"/>
</dbReference>
<dbReference type="CDD" id="cd07989">
    <property type="entry name" value="LPLAT_AGPAT-like"/>
    <property type="match status" value="1"/>
</dbReference>
<dbReference type="RefSeq" id="WP_021865435.1">
    <property type="nucleotide sequence ID" value="NZ_JACOPD010000002.1"/>
</dbReference>
<keyword evidence="5" id="KW-0012">Acyltransferase</keyword>
<protein>
    <submittedName>
        <fullName evidence="5">1-acyl-sn-glycerol-3-phosphate acyltransferase</fullName>
    </submittedName>
</protein>
<proteinExistence type="predicted"/>
<sequence>MNSNIIPIFFACDNGFVKYTMVSLKSLMMNADRDRQYNIHILNTGIDDDKKQVVLDMADDVFHIYFNDVTEYLKELEKRLPLRDYYSYTTYYRLFLAEMFPEYEKALYIDSDTVVLGDISELFDYDIGDNYVGASCDPVVSQADIFGNYAEQVLDIDRNHYFNAGVLVLNINQFREQDILGQFVELLHAYTFVVAQDQDYLNIICKNHVYWIDPKWNSETFGKLACDEEDICLIHYNLAAKPWHYEDCKLAKYFWQYAKETTVYDEIKDVLNNFTREDEEQDKKYGENLYKLAHDEIHNENNYKNICDRSQIQSKQRREIVEKIEQYEREGRFDEDVEDDPPSSVLLPEEIDYTSNKFLKKFRTRYAFKFARWYLNSMIREKKVIIKGYEGVENFKALNSGAVITCNHFNAYDSFAMELVYDKAQQQSRKLYRIIKEGNYTSFPGFYGFLMRNCNTLPLSSNMDTMKKFISAVNKLLSEGNFILIYPEQSMWWNYRKPKPLKTGAYKFAARNNVPVLPVFMTMQDSDIIDSDGFPVQEYTIHVASPIYPDASKSEHENAMIMMKENYRVWKDIYEKVYGEKLTYTCGMNFENSEFYKEFFNDNEELSEQVG</sequence>
<evidence type="ECO:0000259" key="4">
    <source>
        <dbReference type="SMART" id="SM00563"/>
    </source>
</evidence>
<dbReference type="PANTHER" id="PTHR13778">
    <property type="entry name" value="GLYCOSYLTRANSFERASE 8 DOMAIN-CONTAINING PROTEIN"/>
    <property type="match status" value="1"/>
</dbReference>
<evidence type="ECO:0000313" key="5">
    <source>
        <dbReference type="EMBL" id="MBC5680058.1"/>
    </source>
</evidence>
<keyword evidence="1" id="KW-0328">Glycosyltransferase</keyword>
<dbReference type="InterPro" id="IPR029044">
    <property type="entry name" value="Nucleotide-diphossugar_trans"/>
</dbReference>
<gene>
    <name evidence="5" type="ORF">H8S01_03650</name>
</gene>
<dbReference type="Proteomes" id="UP000628463">
    <property type="component" value="Unassembled WGS sequence"/>
</dbReference>
<dbReference type="EMBL" id="JACOPD010000002">
    <property type="protein sequence ID" value="MBC5680058.1"/>
    <property type="molecule type" value="Genomic_DNA"/>
</dbReference>
<comment type="caution">
    <text evidence="5">The sequence shown here is derived from an EMBL/GenBank/DDBJ whole genome shotgun (WGS) entry which is preliminary data.</text>
</comment>
<dbReference type="Pfam" id="PF01553">
    <property type="entry name" value="Acyltransferase"/>
    <property type="match status" value="1"/>
</dbReference>
<dbReference type="InterPro" id="IPR002495">
    <property type="entry name" value="Glyco_trans_8"/>
</dbReference>
<keyword evidence="2" id="KW-0808">Transferase</keyword>
<keyword evidence="6" id="KW-1185">Reference proteome</keyword>
<reference evidence="5 6" key="1">
    <citation type="submission" date="2020-08" db="EMBL/GenBank/DDBJ databases">
        <title>Genome public.</title>
        <authorList>
            <person name="Liu C."/>
            <person name="Sun Q."/>
        </authorList>
    </citation>
    <scope>NUCLEOTIDE SEQUENCE [LARGE SCALE GENOMIC DNA]</scope>
    <source>
        <strain evidence="5 6">NSJ-43</strain>
    </source>
</reference>
<evidence type="ECO:0000256" key="1">
    <source>
        <dbReference type="ARBA" id="ARBA00022676"/>
    </source>
</evidence>
<evidence type="ECO:0000256" key="3">
    <source>
        <dbReference type="ARBA" id="ARBA00022723"/>
    </source>
</evidence>
<organism evidence="5 6">
    <name type="scientific">Lachnospira hominis</name>
    <name type="common">ex Liu et al. 2021</name>
    <dbReference type="NCBI Taxonomy" id="2763051"/>
    <lineage>
        <taxon>Bacteria</taxon>
        <taxon>Bacillati</taxon>
        <taxon>Bacillota</taxon>
        <taxon>Clostridia</taxon>
        <taxon>Lachnospirales</taxon>
        <taxon>Lachnospiraceae</taxon>
        <taxon>Lachnospira</taxon>
    </lineage>
</organism>
<dbReference type="SMART" id="SM00563">
    <property type="entry name" value="PlsC"/>
    <property type="match status" value="1"/>
</dbReference>
<accession>A0ABR7FZ36</accession>
<dbReference type="SUPFAM" id="SSF53448">
    <property type="entry name" value="Nucleotide-diphospho-sugar transferases"/>
    <property type="match status" value="1"/>
</dbReference>
<dbReference type="SUPFAM" id="SSF69593">
    <property type="entry name" value="Glycerol-3-phosphate (1)-acyltransferase"/>
    <property type="match status" value="1"/>
</dbReference>
<dbReference type="InterPro" id="IPR002123">
    <property type="entry name" value="Plipid/glycerol_acylTrfase"/>
</dbReference>
<dbReference type="CDD" id="cd04194">
    <property type="entry name" value="GT8_A4GalT_like"/>
    <property type="match status" value="1"/>
</dbReference>
<dbReference type="GO" id="GO:0016746">
    <property type="term" value="F:acyltransferase activity"/>
    <property type="evidence" value="ECO:0007669"/>
    <property type="project" value="UniProtKB-KW"/>
</dbReference>